<evidence type="ECO:0000256" key="1">
    <source>
        <dbReference type="ARBA" id="ARBA00001946"/>
    </source>
</evidence>
<name>I3YDQ7_THIV6</name>
<dbReference type="STRING" id="765911.Thivi_3250"/>
<dbReference type="SMART" id="SM00267">
    <property type="entry name" value="GGDEF"/>
    <property type="match status" value="1"/>
</dbReference>
<feature type="modified residue" description="4-aspartylphosphate" evidence="4">
    <location>
        <position position="68"/>
    </location>
</feature>
<dbReference type="InterPro" id="IPR043128">
    <property type="entry name" value="Rev_trsase/Diguanyl_cyclase"/>
</dbReference>
<evidence type="ECO:0000313" key="7">
    <source>
        <dbReference type="EMBL" id="AFL75125.1"/>
    </source>
</evidence>
<dbReference type="GO" id="GO:0043709">
    <property type="term" value="P:cell adhesion involved in single-species biofilm formation"/>
    <property type="evidence" value="ECO:0007669"/>
    <property type="project" value="TreeGrafter"/>
</dbReference>
<dbReference type="Proteomes" id="UP000006062">
    <property type="component" value="Chromosome"/>
</dbReference>
<dbReference type="PANTHER" id="PTHR45138">
    <property type="entry name" value="REGULATORY COMPONENTS OF SENSORY TRANSDUCTION SYSTEM"/>
    <property type="match status" value="1"/>
</dbReference>
<dbReference type="PANTHER" id="PTHR45138:SF9">
    <property type="entry name" value="DIGUANYLATE CYCLASE DGCM-RELATED"/>
    <property type="match status" value="1"/>
</dbReference>
<protein>
    <recommendedName>
        <fullName evidence="2">diguanylate cyclase</fullName>
        <ecNumber evidence="2">2.7.7.65</ecNumber>
    </recommendedName>
</protein>
<feature type="domain" description="Response regulatory" evidence="5">
    <location>
        <begin position="16"/>
        <end position="131"/>
    </location>
</feature>
<dbReference type="GO" id="GO:0000160">
    <property type="term" value="P:phosphorelay signal transduction system"/>
    <property type="evidence" value="ECO:0007669"/>
    <property type="project" value="InterPro"/>
</dbReference>
<accession>I3YDQ7</accession>
<proteinExistence type="predicted"/>
<keyword evidence="4" id="KW-0597">Phosphoprotein</keyword>
<dbReference type="GO" id="GO:1902201">
    <property type="term" value="P:negative regulation of bacterial-type flagellum-dependent cell motility"/>
    <property type="evidence" value="ECO:0007669"/>
    <property type="project" value="TreeGrafter"/>
</dbReference>
<dbReference type="eggNOG" id="COG3706">
    <property type="taxonomic scope" value="Bacteria"/>
</dbReference>
<gene>
    <name evidence="7" type="ordered locus">Thivi_3250</name>
</gene>
<evidence type="ECO:0000256" key="3">
    <source>
        <dbReference type="ARBA" id="ARBA00034247"/>
    </source>
</evidence>
<dbReference type="EMBL" id="CP003154">
    <property type="protein sequence ID" value="AFL75125.1"/>
    <property type="molecule type" value="Genomic_DNA"/>
</dbReference>
<dbReference type="InterPro" id="IPR029787">
    <property type="entry name" value="Nucleotide_cyclase"/>
</dbReference>
<dbReference type="InterPro" id="IPR050469">
    <property type="entry name" value="Diguanylate_Cyclase"/>
</dbReference>
<dbReference type="SUPFAM" id="SSF55073">
    <property type="entry name" value="Nucleotide cyclase"/>
    <property type="match status" value="1"/>
</dbReference>
<keyword evidence="8" id="KW-1185">Reference proteome</keyword>
<reference evidence="7 8" key="1">
    <citation type="submission" date="2012-06" db="EMBL/GenBank/DDBJ databases">
        <title>Complete sequence of Thiocystis violascens DSM 198.</title>
        <authorList>
            <consortium name="US DOE Joint Genome Institute"/>
            <person name="Lucas S."/>
            <person name="Han J."/>
            <person name="Lapidus A."/>
            <person name="Cheng J.-F."/>
            <person name="Goodwin L."/>
            <person name="Pitluck S."/>
            <person name="Peters L."/>
            <person name="Ovchinnikova G."/>
            <person name="Teshima H."/>
            <person name="Detter J.C."/>
            <person name="Han C."/>
            <person name="Tapia R."/>
            <person name="Land M."/>
            <person name="Hauser L."/>
            <person name="Kyrpides N."/>
            <person name="Ivanova N."/>
            <person name="Pagani I."/>
            <person name="Vogl K."/>
            <person name="Liu Z."/>
            <person name="Frigaard N.-U."/>
            <person name="Bryant D."/>
            <person name="Woyke T."/>
        </authorList>
    </citation>
    <scope>NUCLEOTIDE SEQUENCE [LARGE SCALE GENOMIC DNA]</scope>
    <source>
        <strain evidence="8">ATCC 17096 / DSM 198 / 6111</strain>
    </source>
</reference>
<dbReference type="PROSITE" id="PS50110">
    <property type="entry name" value="RESPONSE_REGULATORY"/>
    <property type="match status" value="2"/>
</dbReference>
<evidence type="ECO:0000256" key="4">
    <source>
        <dbReference type="PROSITE-ProRule" id="PRU00169"/>
    </source>
</evidence>
<dbReference type="GO" id="GO:0005886">
    <property type="term" value="C:plasma membrane"/>
    <property type="evidence" value="ECO:0007669"/>
    <property type="project" value="TreeGrafter"/>
</dbReference>
<dbReference type="Pfam" id="PF00990">
    <property type="entry name" value="GGDEF"/>
    <property type="match status" value="1"/>
</dbReference>
<dbReference type="PROSITE" id="PS50887">
    <property type="entry name" value="GGDEF"/>
    <property type="match status" value="1"/>
</dbReference>
<dbReference type="EC" id="2.7.7.65" evidence="2"/>
<dbReference type="KEGG" id="tvi:Thivi_3250"/>
<feature type="domain" description="GGDEF" evidence="6">
    <location>
        <begin position="299"/>
        <end position="428"/>
    </location>
</feature>
<evidence type="ECO:0000259" key="6">
    <source>
        <dbReference type="PROSITE" id="PS50887"/>
    </source>
</evidence>
<dbReference type="SMART" id="SM00448">
    <property type="entry name" value="REC"/>
    <property type="match status" value="2"/>
</dbReference>
<dbReference type="FunFam" id="3.30.70.270:FF:000001">
    <property type="entry name" value="Diguanylate cyclase domain protein"/>
    <property type="match status" value="1"/>
</dbReference>
<dbReference type="CDD" id="cd01949">
    <property type="entry name" value="GGDEF"/>
    <property type="match status" value="1"/>
</dbReference>
<dbReference type="AlphaFoldDB" id="I3YDQ7"/>
<feature type="domain" description="Response regulatory" evidence="5">
    <location>
        <begin position="139"/>
        <end position="256"/>
    </location>
</feature>
<dbReference type="InterPro" id="IPR001789">
    <property type="entry name" value="Sig_transdc_resp-reg_receiver"/>
</dbReference>
<comment type="catalytic activity">
    <reaction evidence="3">
        <text>2 GTP = 3',3'-c-di-GMP + 2 diphosphate</text>
        <dbReference type="Rhea" id="RHEA:24898"/>
        <dbReference type="ChEBI" id="CHEBI:33019"/>
        <dbReference type="ChEBI" id="CHEBI:37565"/>
        <dbReference type="ChEBI" id="CHEBI:58805"/>
        <dbReference type="EC" id="2.7.7.65"/>
    </reaction>
</comment>
<comment type="cofactor">
    <cofactor evidence="1">
        <name>Mg(2+)</name>
        <dbReference type="ChEBI" id="CHEBI:18420"/>
    </cofactor>
</comment>
<evidence type="ECO:0000313" key="8">
    <source>
        <dbReference type="Proteomes" id="UP000006062"/>
    </source>
</evidence>
<dbReference type="InterPro" id="IPR011006">
    <property type="entry name" value="CheY-like_superfamily"/>
</dbReference>
<dbReference type="Pfam" id="PF00072">
    <property type="entry name" value="Response_reg"/>
    <property type="match status" value="2"/>
</dbReference>
<dbReference type="GO" id="GO:0052621">
    <property type="term" value="F:diguanylate cyclase activity"/>
    <property type="evidence" value="ECO:0007669"/>
    <property type="project" value="UniProtKB-EC"/>
</dbReference>
<dbReference type="SUPFAM" id="SSF52172">
    <property type="entry name" value="CheY-like"/>
    <property type="match status" value="2"/>
</dbReference>
<dbReference type="NCBIfam" id="TIGR00254">
    <property type="entry name" value="GGDEF"/>
    <property type="match status" value="1"/>
</dbReference>
<evidence type="ECO:0000259" key="5">
    <source>
        <dbReference type="PROSITE" id="PS50110"/>
    </source>
</evidence>
<organism evidence="7 8">
    <name type="scientific">Thiocystis violascens (strain ATCC 17096 / DSM 198 / 6111)</name>
    <name type="common">Chromatium violascens</name>
    <dbReference type="NCBI Taxonomy" id="765911"/>
    <lineage>
        <taxon>Bacteria</taxon>
        <taxon>Pseudomonadati</taxon>
        <taxon>Pseudomonadota</taxon>
        <taxon>Gammaproteobacteria</taxon>
        <taxon>Chromatiales</taxon>
        <taxon>Chromatiaceae</taxon>
        <taxon>Thiocystis</taxon>
    </lineage>
</organism>
<dbReference type="eggNOG" id="COG0745">
    <property type="taxonomic scope" value="Bacteria"/>
</dbReference>
<sequence length="428" mass="47566">MIQMMNDATSVSATGTVLVVEDSRSLRGLLSAYLDDAHGLRTVEAGSLAEAEAALALDPTRFFAAVLDLNLPDAPEGEVVDLVQRHGIPVVVLTGSLDPLLRETMLSKQVVDYFVKHKRNEIEQVAHTLGRLWHNRQVKVMVVDDSPSFRAYLQRLLESYRYRTLTANNGREALKRLAEHPETSLVITDVNMPEMNGLELIEAIRQQYRREDLAVIGMSDASKPGLSARLLKAGANDFIAKPFQAEEFFCRVTQNTNMMEYVRRLREAATRDVLTGLANRRHALEVCEKLYANARRGHFQIALGMIDVDHFKQVNDRFGHLVGDDALKRIAVALSQSLRASDLVGRYGGEEFICLLVIKQDDDAELVLERVRAAVAQVDFEDGGTPIPLTVSIGFATELETSLLQMIGRADGAVYRAKAEGRNRVVRG</sequence>
<dbReference type="InterPro" id="IPR000160">
    <property type="entry name" value="GGDEF_dom"/>
</dbReference>
<dbReference type="RefSeq" id="WP_014779536.1">
    <property type="nucleotide sequence ID" value="NC_018012.1"/>
</dbReference>
<dbReference type="Gene3D" id="3.40.50.2300">
    <property type="match status" value="2"/>
</dbReference>
<evidence type="ECO:0000256" key="2">
    <source>
        <dbReference type="ARBA" id="ARBA00012528"/>
    </source>
</evidence>
<feature type="modified residue" description="4-aspartylphosphate" evidence="4">
    <location>
        <position position="189"/>
    </location>
</feature>
<dbReference type="Gene3D" id="3.30.70.270">
    <property type="match status" value="1"/>
</dbReference>
<dbReference type="HOGENOM" id="CLU_000445_11_28_6"/>